<gene>
    <name evidence="1" type="ORF">FWJ25_02970</name>
</gene>
<accession>A0A5B0VMZ7</accession>
<organism evidence="1 2">
    <name type="scientific">Marinobacter salinexigens</name>
    <dbReference type="NCBI Taxonomy" id="2919747"/>
    <lineage>
        <taxon>Bacteria</taxon>
        <taxon>Pseudomonadati</taxon>
        <taxon>Pseudomonadota</taxon>
        <taxon>Gammaproteobacteria</taxon>
        <taxon>Pseudomonadales</taxon>
        <taxon>Marinobacteraceae</taxon>
        <taxon>Marinobacter</taxon>
    </lineage>
</organism>
<dbReference type="Proteomes" id="UP000323161">
    <property type="component" value="Unassembled WGS sequence"/>
</dbReference>
<sequence length="228" mass="25743">MSPFEINFHSKPEVVWLGDHEVPLFVIDDFYVDPQKVRAFAFERSFPDSQAYYPGRHQPLDPGMPGIAPFRVFVSKVLSHATKRNISPESINTDFSVLTTAENALVENQGQPHIDGTPMLGVIYLNVQDYGGTVFFRNRDTGSMTVVSPAEKAHYESVTKSQSEKRPDTYITDSQGAWEKVTAIEGRLNRLVIWPGNVWHSVEVKVPPEQGSLNEKRLTQRVIINRMA</sequence>
<dbReference type="InterPro" id="IPR045617">
    <property type="entry name" value="DUF6445"/>
</dbReference>
<comment type="caution">
    <text evidence="1">The sequence shown here is derived from an EMBL/GenBank/DDBJ whole genome shotgun (WGS) entry which is preliminary data.</text>
</comment>
<keyword evidence="2" id="KW-1185">Reference proteome</keyword>
<dbReference type="RefSeq" id="WP_149598736.1">
    <property type="nucleotide sequence ID" value="NZ_VTUU01000001.1"/>
</dbReference>
<dbReference type="Pfam" id="PF20043">
    <property type="entry name" value="DUF6445"/>
    <property type="match status" value="1"/>
</dbReference>
<dbReference type="EMBL" id="VTUU01000001">
    <property type="protein sequence ID" value="KAA1176110.1"/>
    <property type="molecule type" value="Genomic_DNA"/>
</dbReference>
<evidence type="ECO:0000313" key="2">
    <source>
        <dbReference type="Proteomes" id="UP000323161"/>
    </source>
</evidence>
<evidence type="ECO:0008006" key="3">
    <source>
        <dbReference type="Google" id="ProtNLM"/>
    </source>
</evidence>
<protein>
    <recommendedName>
        <fullName evidence="3">Prolyl 4-hydroxylase alpha subunit Fe(2+) 2OG dioxygenase domain-containing protein</fullName>
    </recommendedName>
</protein>
<proteinExistence type="predicted"/>
<evidence type="ECO:0000313" key="1">
    <source>
        <dbReference type="EMBL" id="KAA1176110.1"/>
    </source>
</evidence>
<reference evidence="1 2" key="1">
    <citation type="submission" date="2019-08" db="EMBL/GenBank/DDBJ databases">
        <title>Marinobacter ZYF650 sp. nov., a marine bacterium isolated from seawater of the Mariana trench.</title>
        <authorList>
            <person name="Ahmad W."/>
        </authorList>
    </citation>
    <scope>NUCLEOTIDE SEQUENCE [LARGE SCALE GENOMIC DNA]</scope>
    <source>
        <strain evidence="1 2">ZYF650</strain>
    </source>
</reference>
<dbReference type="AlphaFoldDB" id="A0A5B0VMZ7"/>
<name>A0A5B0VMZ7_9GAMM</name>